<dbReference type="Proteomes" id="UP001281656">
    <property type="component" value="Unassembled WGS sequence"/>
</dbReference>
<comment type="caution">
    <text evidence="2">The sequence shown here is derived from an EMBL/GenBank/DDBJ whole genome shotgun (WGS) entry which is preliminary data.</text>
</comment>
<evidence type="ECO:0000313" key="2">
    <source>
        <dbReference type="EMBL" id="MDW8801303.1"/>
    </source>
</evidence>
<organism evidence="2 3">
    <name type="scientific">Clostridium tanneri</name>
    <dbReference type="NCBI Taxonomy" id="3037988"/>
    <lineage>
        <taxon>Bacteria</taxon>
        <taxon>Bacillati</taxon>
        <taxon>Bacillota</taxon>
        <taxon>Clostridia</taxon>
        <taxon>Eubacteriales</taxon>
        <taxon>Clostridiaceae</taxon>
        <taxon>Clostridium</taxon>
    </lineage>
</organism>
<reference evidence="2 3" key="1">
    <citation type="submission" date="2023-04" db="EMBL/GenBank/DDBJ databases">
        <title>Clostridium tannerae sp. nov., isolated from the fecal material of an alpaca.</title>
        <authorList>
            <person name="Miller S."/>
            <person name="Hendry M."/>
            <person name="King J."/>
            <person name="Sankaranarayanan K."/>
            <person name="Lawson P.A."/>
        </authorList>
    </citation>
    <scope>NUCLEOTIDE SEQUENCE [LARGE SCALE GENOMIC DNA]</scope>
    <source>
        <strain evidence="2 3">A1-XYC3</strain>
    </source>
</reference>
<protein>
    <submittedName>
        <fullName evidence="2">U32 family peptidase</fullName>
    </submittedName>
</protein>
<dbReference type="InterPro" id="IPR020988">
    <property type="entry name" value="Pept_U32_collagenase"/>
</dbReference>
<dbReference type="Pfam" id="PF01136">
    <property type="entry name" value="Peptidase_U32"/>
    <property type="match status" value="2"/>
</dbReference>
<gene>
    <name evidence="2" type="ORF">P8V03_09065</name>
</gene>
<proteinExistence type="predicted"/>
<dbReference type="PROSITE" id="PS01276">
    <property type="entry name" value="PEPTIDASE_U32"/>
    <property type="match status" value="1"/>
</dbReference>
<name>A0ABU4JT53_9CLOT</name>
<evidence type="ECO:0000313" key="3">
    <source>
        <dbReference type="Proteomes" id="UP001281656"/>
    </source>
</evidence>
<dbReference type="Pfam" id="PF12392">
    <property type="entry name" value="DUF3656"/>
    <property type="match status" value="1"/>
</dbReference>
<sequence length="805" mass="91675">MKKIELLAPAGSMESLYAAVQAGADAVYLGGNKFSARAYASNFDNENMTKALEYCHLYNVKMYVTINTILKEDEVKEALEYAKFLYKIGVDALIIQDLGFANLIRKNLPNFELHASTQMTIHNAEGALFLRELGFKRIVLSRELSLKEISHISRELGVETEIFVHGALCVCYSGQCLMSSMIGGRSGNRGRCAQSCRLPNTIIDKRTMTERKGYLLSPKDICTIEDVKDIVESGTSSLKIEGRMKRPEYVVGVVQAYRRAIDNALGIERKSMEEINFKVEKEKKKLLQLFNREGFSKAYLYGNVGRDMMAYTFPKNTGVELGKVQKDLTVVLKENISIKDGIRTEEEGFTVSKIIKNGKEVEDAFKGDKVKLMPLQYKSGSILYKTSDVKLLNELEEVYKKPFERKVQLNLSVRFRVEEPIELSCCYEGESLKVTGEVVQKALKKPLDKKRVIDSLSKAGDTPFKFTDISFQEFDNGFLPISALNEVRRSLVEKLSKHILDKNSSNMDYSYEKQTIKNDIVSSKSLNEDNLNKAVEINSYSLPETIVYVSNEEQLRAFIESDFRFVAVNPFSLLDFSSLDKLKERKVFIKIPNIIRTEFEHLIKQVQENLDRVEGVITANLGAISRLRGKTNIIGDYKLNIFNSEALDFYKDFLIGSCLSVELNKKETRSLVKKAKLPTQTLVYGKIELMVSEYCPIGSTFGGKCSTNSCNNACKRGEFVLKDRKGEEFVLGTDRFCRSYIYNNVPINLIDNIGELRDMNINSFRVDFIDESYERTKKILETLKNEEWKDDFSQFTRGHYKRGVE</sequence>
<feature type="domain" description="Peptidase U32 collagenase" evidence="1">
    <location>
        <begin position="383"/>
        <end position="499"/>
    </location>
</feature>
<keyword evidence="3" id="KW-1185">Reference proteome</keyword>
<accession>A0ABU4JT53</accession>
<evidence type="ECO:0000259" key="1">
    <source>
        <dbReference type="Pfam" id="PF12392"/>
    </source>
</evidence>
<dbReference type="PANTHER" id="PTHR30217">
    <property type="entry name" value="PEPTIDASE U32 FAMILY"/>
    <property type="match status" value="1"/>
</dbReference>
<dbReference type="RefSeq" id="WP_318797927.1">
    <property type="nucleotide sequence ID" value="NZ_JARUJP010000008.1"/>
</dbReference>
<dbReference type="InterPro" id="IPR051454">
    <property type="entry name" value="RNA/ubiquinone_mod_enzymes"/>
</dbReference>
<dbReference type="EMBL" id="JARUJP010000008">
    <property type="protein sequence ID" value="MDW8801303.1"/>
    <property type="molecule type" value="Genomic_DNA"/>
</dbReference>
<dbReference type="InterPro" id="IPR001539">
    <property type="entry name" value="Peptidase_U32"/>
</dbReference>
<dbReference type="PANTHER" id="PTHR30217:SF10">
    <property type="entry name" value="23S RRNA 5-HYDROXYCYTIDINE C2501 SYNTHASE"/>
    <property type="match status" value="1"/>
</dbReference>